<dbReference type="PANTHER" id="PTHR30094:SF0">
    <property type="entry name" value="BIFUNCTIONAL GLUTATHIONYLSPERMIDINE SYNTHETASE_AMIDASE-RELATED"/>
    <property type="match status" value="1"/>
</dbReference>
<protein>
    <recommendedName>
        <fullName evidence="1">Peptidase C51 domain-containing protein</fullName>
    </recommendedName>
</protein>
<dbReference type="InParanoid" id="T0RP43"/>
<dbReference type="GeneID" id="19951368"/>
<evidence type="ECO:0000313" key="3">
    <source>
        <dbReference type="Proteomes" id="UP000030762"/>
    </source>
</evidence>
<dbReference type="Pfam" id="PF05257">
    <property type="entry name" value="CHAP"/>
    <property type="match status" value="1"/>
</dbReference>
<dbReference type="OrthoDB" id="299748at2759"/>
<dbReference type="AlphaFoldDB" id="T0RP43"/>
<dbReference type="PROSITE" id="PS50911">
    <property type="entry name" value="CHAP"/>
    <property type="match status" value="1"/>
</dbReference>
<proteinExistence type="predicted"/>
<dbReference type="EMBL" id="JH767167">
    <property type="protein sequence ID" value="EQC31857.1"/>
    <property type="molecule type" value="Genomic_DNA"/>
</dbReference>
<keyword evidence="3" id="KW-1185">Reference proteome</keyword>
<dbReference type="VEuPathDB" id="FungiDB:SDRG_10641"/>
<feature type="domain" description="Peptidase C51" evidence="1">
    <location>
        <begin position="62"/>
        <end position="204"/>
    </location>
</feature>
<dbReference type="Gene3D" id="3.90.1720.10">
    <property type="entry name" value="endopeptidase domain like (from Nostoc punctiforme)"/>
    <property type="match status" value="1"/>
</dbReference>
<dbReference type="InterPro" id="IPR051705">
    <property type="entry name" value="Gsp_Synthetase/Amidase"/>
</dbReference>
<dbReference type="GO" id="GO:0016874">
    <property type="term" value="F:ligase activity"/>
    <property type="evidence" value="ECO:0007669"/>
    <property type="project" value="TreeGrafter"/>
</dbReference>
<dbReference type="InterPro" id="IPR007921">
    <property type="entry name" value="CHAP_dom"/>
</dbReference>
<evidence type="ECO:0000259" key="1">
    <source>
        <dbReference type="PROSITE" id="PS50911"/>
    </source>
</evidence>
<dbReference type="Proteomes" id="UP000030762">
    <property type="component" value="Unassembled WGS sequence"/>
</dbReference>
<accession>T0RP43</accession>
<dbReference type="SUPFAM" id="SSF54001">
    <property type="entry name" value="Cysteine proteinases"/>
    <property type="match status" value="1"/>
</dbReference>
<gene>
    <name evidence="2" type="ORF">SDRG_10641</name>
</gene>
<sequence>MLVYSLGCYDRHFRFYDATSMHKATLLLVFLLGLVMAVPAPFGSLLGVTHGNTSVFSCDHPPEDNPNYHPPGTDESNGTYTGLRWQCVELARRYLFINRNLLFASVDGAVDIFNLTTITDVGNNVSVPFVPHAQGSATPPVRGSLLIYKDVGKYAPWGHVAVVVDVESSHIDIAEQNVEDSVWPPGQGYSRRLNVTRSSSSFTVGKYYRDDNEEVVLGWMTAALHPAC</sequence>
<reference evidence="2 3" key="1">
    <citation type="submission" date="2012-04" db="EMBL/GenBank/DDBJ databases">
        <title>The Genome Sequence of Saprolegnia declina VS20.</title>
        <authorList>
            <consortium name="The Broad Institute Genome Sequencing Platform"/>
            <person name="Russ C."/>
            <person name="Nusbaum C."/>
            <person name="Tyler B."/>
            <person name="van West P."/>
            <person name="Dieguez-Uribeondo J."/>
            <person name="de Bruijn I."/>
            <person name="Tripathy S."/>
            <person name="Jiang R."/>
            <person name="Young S.K."/>
            <person name="Zeng Q."/>
            <person name="Gargeya S."/>
            <person name="Fitzgerald M."/>
            <person name="Haas B."/>
            <person name="Abouelleil A."/>
            <person name="Alvarado L."/>
            <person name="Arachchi H.M."/>
            <person name="Berlin A."/>
            <person name="Chapman S.B."/>
            <person name="Goldberg J."/>
            <person name="Griggs A."/>
            <person name="Gujja S."/>
            <person name="Hansen M."/>
            <person name="Howarth C."/>
            <person name="Imamovic A."/>
            <person name="Larimer J."/>
            <person name="McCowen C."/>
            <person name="Montmayeur A."/>
            <person name="Murphy C."/>
            <person name="Neiman D."/>
            <person name="Pearson M."/>
            <person name="Priest M."/>
            <person name="Roberts A."/>
            <person name="Saif S."/>
            <person name="Shea T."/>
            <person name="Sisk P."/>
            <person name="Sykes S."/>
            <person name="Wortman J."/>
            <person name="Nusbaum C."/>
            <person name="Birren B."/>
        </authorList>
    </citation>
    <scope>NUCLEOTIDE SEQUENCE [LARGE SCALE GENOMIC DNA]</scope>
    <source>
        <strain evidence="2 3">VS20</strain>
    </source>
</reference>
<dbReference type="OMA" id="YLYEIHY"/>
<name>T0RP43_SAPDV</name>
<dbReference type="PANTHER" id="PTHR30094">
    <property type="entry name" value="BIFUNCTIONAL GLUTATHIONYLSPERMIDINE SYNTHETASE/AMIDASE-RELATED"/>
    <property type="match status" value="1"/>
</dbReference>
<dbReference type="RefSeq" id="XP_008614864.1">
    <property type="nucleotide sequence ID" value="XM_008616642.1"/>
</dbReference>
<dbReference type="InterPro" id="IPR038765">
    <property type="entry name" value="Papain-like_cys_pep_sf"/>
</dbReference>
<evidence type="ECO:0000313" key="2">
    <source>
        <dbReference type="EMBL" id="EQC31857.1"/>
    </source>
</evidence>
<dbReference type="STRING" id="1156394.T0RP43"/>
<dbReference type="eggNOG" id="ENOG502S2KT">
    <property type="taxonomic scope" value="Eukaryota"/>
</dbReference>
<organism evidence="2 3">
    <name type="scientific">Saprolegnia diclina (strain VS20)</name>
    <dbReference type="NCBI Taxonomy" id="1156394"/>
    <lineage>
        <taxon>Eukaryota</taxon>
        <taxon>Sar</taxon>
        <taxon>Stramenopiles</taxon>
        <taxon>Oomycota</taxon>
        <taxon>Saprolegniomycetes</taxon>
        <taxon>Saprolegniales</taxon>
        <taxon>Saprolegniaceae</taxon>
        <taxon>Saprolegnia</taxon>
    </lineage>
</organism>